<dbReference type="EMBL" id="GGEC01084552">
    <property type="protein sequence ID" value="MBX65036.1"/>
    <property type="molecule type" value="Transcribed_RNA"/>
</dbReference>
<reference evidence="1" key="1">
    <citation type="submission" date="2018-02" db="EMBL/GenBank/DDBJ databases">
        <title>Rhizophora mucronata_Transcriptome.</title>
        <authorList>
            <person name="Meera S.P."/>
            <person name="Sreeshan A."/>
            <person name="Augustine A."/>
        </authorList>
    </citation>
    <scope>NUCLEOTIDE SEQUENCE</scope>
    <source>
        <tissue evidence="1">Leaf</tissue>
    </source>
</reference>
<dbReference type="AlphaFoldDB" id="A0A2P2QDG4"/>
<sequence>MTLKWFKIQHKHRNKLITGNTKANHKEFV</sequence>
<organism evidence="1">
    <name type="scientific">Rhizophora mucronata</name>
    <name type="common">Asiatic mangrove</name>
    <dbReference type="NCBI Taxonomy" id="61149"/>
    <lineage>
        <taxon>Eukaryota</taxon>
        <taxon>Viridiplantae</taxon>
        <taxon>Streptophyta</taxon>
        <taxon>Embryophyta</taxon>
        <taxon>Tracheophyta</taxon>
        <taxon>Spermatophyta</taxon>
        <taxon>Magnoliopsida</taxon>
        <taxon>eudicotyledons</taxon>
        <taxon>Gunneridae</taxon>
        <taxon>Pentapetalae</taxon>
        <taxon>rosids</taxon>
        <taxon>fabids</taxon>
        <taxon>Malpighiales</taxon>
        <taxon>Rhizophoraceae</taxon>
        <taxon>Rhizophora</taxon>
    </lineage>
</organism>
<protein>
    <submittedName>
        <fullName evidence="1">Uncharacterized protein</fullName>
    </submittedName>
</protein>
<name>A0A2P2QDG4_RHIMU</name>
<accession>A0A2P2QDG4</accession>
<proteinExistence type="predicted"/>
<evidence type="ECO:0000313" key="1">
    <source>
        <dbReference type="EMBL" id="MBX65036.1"/>
    </source>
</evidence>